<dbReference type="SUPFAM" id="SSF55486">
    <property type="entry name" value="Metalloproteases ('zincins'), catalytic domain"/>
    <property type="match status" value="1"/>
</dbReference>
<reference evidence="3" key="1">
    <citation type="submission" date="2014-11" db="EMBL/GenBank/DDBJ databases">
        <authorList>
            <person name="Wibberg D."/>
        </authorList>
    </citation>
    <scope>NUCLEOTIDE SEQUENCE [LARGE SCALE GENOMIC DNA]</scope>
    <source>
        <strain evidence="3">L3</strain>
    </source>
</reference>
<keyword evidence="1" id="KW-0175">Coiled coil</keyword>
<dbReference type="HOGENOM" id="CLU_516473_0_0_0"/>
<dbReference type="Proteomes" id="UP000032809">
    <property type="component" value="Chromosome I"/>
</dbReference>
<evidence type="ECO:0000313" key="2">
    <source>
        <dbReference type="EMBL" id="CEP77673.1"/>
    </source>
</evidence>
<dbReference type="Gene3D" id="1.10.1370.30">
    <property type="match status" value="1"/>
</dbReference>
<protein>
    <submittedName>
        <fullName evidence="2">Peptidase M3A and M3B thimet/oligopeptidase F</fullName>
    </submittedName>
</protein>
<dbReference type="OrthoDB" id="9762795at2"/>
<dbReference type="KEGG" id="dtn:DTL3_0342"/>
<dbReference type="STRING" id="1006576.DTL3_0342"/>
<keyword evidence="3" id="KW-1185">Reference proteome</keyword>
<evidence type="ECO:0000313" key="3">
    <source>
        <dbReference type="Proteomes" id="UP000032809"/>
    </source>
</evidence>
<evidence type="ECO:0000256" key="1">
    <source>
        <dbReference type="SAM" id="Coils"/>
    </source>
</evidence>
<sequence>MDIEQVVNLFQKLNKKEIKASKLGWTQYTTGFDLGIEQAYQDITAFLEDEENFRIVCKHKEKELNTIDKRRMEIAYNIFEPFHKNKLINELNLKIRRKTNELSQILNTYRFTIDGKEVTSVEIDQLLTNEDRNLRKKAYFSRNQINKVLIDNGFIELINLRKELAKAEGSMDFVEYMLKKDELSPNIFNGWKDELKNHINKLNNKRKELAKNYIDADELKPWDEEYLKNIISPSLNTKVDMTNYYFVLRDFFLNFGINMDKYNITYDIFPRKNKSEWGYNFRIEVGKDSRVLANVKNRYSEYKTLLHESGHAIHSFLQDPNEIILNEGISGIVTEGIANLFGSFIYDKLFYKYFFDDSVENEFNKIKEYEKLNYLRFIGNIFFDHELYRNNITSLEDIYDIYYKVYKDLFGDKPLEEEPPFGYRIHYTTHPIYMHNYFMGDVTCEMLRKVFCEKQSVDNITEKPTEFIQFLIEDVIKPSGLYKYEELFEKISGEPFSLKWYF</sequence>
<dbReference type="EMBL" id="LN824141">
    <property type="protein sequence ID" value="CEP77673.1"/>
    <property type="molecule type" value="Genomic_DNA"/>
</dbReference>
<organism evidence="2 3">
    <name type="scientific">Defluviitoga tunisiensis</name>
    <dbReference type="NCBI Taxonomy" id="1006576"/>
    <lineage>
        <taxon>Bacteria</taxon>
        <taxon>Thermotogati</taxon>
        <taxon>Thermotogota</taxon>
        <taxon>Thermotogae</taxon>
        <taxon>Petrotogales</taxon>
        <taxon>Petrotogaceae</taxon>
        <taxon>Defluviitoga</taxon>
    </lineage>
</organism>
<dbReference type="AlphaFoldDB" id="A0A0C7NW36"/>
<accession>A0A0C7NW36</accession>
<gene>
    <name evidence="2" type="ORF">DTL3_0342</name>
</gene>
<dbReference type="RefSeq" id="WP_052670252.1">
    <property type="nucleotide sequence ID" value="NZ_LN824141.1"/>
</dbReference>
<proteinExistence type="predicted"/>
<name>A0A0C7NW36_DEFTU</name>
<feature type="coiled-coil region" evidence="1">
    <location>
        <begin position="188"/>
        <end position="219"/>
    </location>
</feature>